<feature type="non-terminal residue" evidence="1">
    <location>
        <position position="109"/>
    </location>
</feature>
<organism evidence="1">
    <name type="scientific">marine metagenome</name>
    <dbReference type="NCBI Taxonomy" id="408172"/>
    <lineage>
        <taxon>unclassified sequences</taxon>
        <taxon>metagenomes</taxon>
        <taxon>ecological metagenomes</taxon>
    </lineage>
</organism>
<evidence type="ECO:0000313" key="1">
    <source>
        <dbReference type="EMBL" id="SVC58634.1"/>
    </source>
</evidence>
<dbReference type="AlphaFoldDB" id="A0A382NBP6"/>
<gene>
    <name evidence="1" type="ORF">METZ01_LOCUS311488</name>
</gene>
<name>A0A382NBP6_9ZZZZ</name>
<dbReference type="EMBL" id="UINC01099391">
    <property type="protein sequence ID" value="SVC58634.1"/>
    <property type="molecule type" value="Genomic_DNA"/>
</dbReference>
<protein>
    <submittedName>
        <fullName evidence="1">Uncharacterized protein</fullName>
    </submittedName>
</protein>
<feature type="non-terminal residue" evidence="1">
    <location>
        <position position="1"/>
    </location>
</feature>
<proteinExistence type="predicted"/>
<reference evidence="1" key="1">
    <citation type="submission" date="2018-05" db="EMBL/GenBank/DDBJ databases">
        <authorList>
            <person name="Lanie J.A."/>
            <person name="Ng W.-L."/>
            <person name="Kazmierczak K.M."/>
            <person name="Andrzejewski T.M."/>
            <person name="Davidsen T.M."/>
            <person name="Wayne K.J."/>
            <person name="Tettelin H."/>
            <person name="Glass J.I."/>
            <person name="Rusch D."/>
            <person name="Podicherti R."/>
            <person name="Tsui H.-C.T."/>
            <person name="Winkler M.E."/>
        </authorList>
    </citation>
    <scope>NUCLEOTIDE SEQUENCE</scope>
</reference>
<sequence length="109" mass="11799">VETSEMRTHANYLLEKADETLKEGKVEDAKAMILEAGNELQAAEAKEEAAIDLAKLRGEINKPMNTVPVASTDIALHNLDEGGAELRASYKPADWVKGLPAASQPTWVL</sequence>
<accession>A0A382NBP6</accession>